<sequence>MCGSLLYHASFQTLHKLCLAAAFNSHASISTTHVIIKQIGAYTRAVMDHEAELTEINEDTAVKTATGTTIYTTD</sequence>
<reference evidence="1 2" key="1">
    <citation type="submission" date="2019-05" db="EMBL/GenBank/DDBJ databases">
        <title>Another draft genome of Portunus trituberculatus and its Hox gene families provides insights of decapod evolution.</title>
        <authorList>
            <person name="Jeong J.-H."/>
            <person name="Song I."/>
            <person name="Kim S."/>
            <person name="Choi T."/>
            <person name="Kim D."/>
            <person name="Ryu S."/>
            <person name="Kim W."/>
        </authorList>
    </citation>
    <scope>NUCLEOTIDE SEQUENCE [LARGE SCALE GENOMIC DNA]</scope>
    <source>
        <tissue evidence="1">Muscle</tissue>
    </source>
</reference>
<organism evidence="1 2">
    <name type="scientific">Portunus trituberculatus</name>
    <name type="common">Swimming crab</name>
    <name type="synonym">Neptunus trituberculatus</name>
    <dbReference type="NCBI Taxonomy" id="210409"/>
    <lineage>
        <taxon>Eukaryota</taxon>
        <taxon>Metazoa</taxon>
        <taxon>Ecdysozoa</taxon>
        <taxon>Arthropoda</taxon>
        <taxon>Crustacea</taxon>
        <taxon>Multicrustacea</taxon>
        <taxon>Malacostraca</taxon>
        <taxon>Eumalacostraca</taxon>
        <taxon>Eucarida</taxon>
        <taxon>Decapoda</taxon>
        <taxon>Pleocyemata</taxon>
        <taxon>Brachyura</taxon>
        <taxon>Eubrachyura</taxon>
        <taxon>Portunoidea</taxon>
        <taxon>Portunidae</taxon>
        <taxon>Portuninae</taxon>
        <taxon>Portunus</taxon>
    </lineage>
</organism>
<comment type="caution">
    <text evidence="1">The sequence shown here is derived from an EMBL/GenBank/DDBJ whole genome shotgun (WGS) entry which is preliminary data.</text>
</comment>
<dbReference type="AlphaFoldDB" id="A0A5B7JBA9"/>
<dbReference type="Proteomes" id="UP000324222">
    <property type="component" value="Unassembled WGS sequence"/>
</dbReference>
<proteinExistence type="predicted"/>
<evidence type="ECO:0000313" key="1">
    <source>
        <dbReference type="EMBL" id="MPC93512.1"/>
    </source>
</evidence>
<protein>
    <submittedName>
        <fullName evidence="1">Uncharacterized protein</fullName>
    </submittedName>
</protein>
<accession>A0A5B7JBA9</accession>
<evidence type="ECO:0000313" key="2">
    <source>
        <dbReference type="Proteomes" id="UP000324222"/>
    </source>
</evidence>
<dbReference type="EMBL" id="VSRR010095105">
    <property type="protein sequence ID" value="MPC93512.1"/>
    <property type="molecule type" value="Genomic_DNA"/>
</dbReference>
<name>A0A5B7JBA9_PORTR</name>
<gene>
    <name evidence="1" type="ORF">E2C01_088644</name>
</gene>
<keyword evidence="2" id="KW-1185">Reference proteome</keyword>